<dbReference type="AlphaFoldDB" id="A0A1I3VX56"/>
<organism evidence="2 3">
    <name type="scientific">Methylocapsa palsarum</name>
    <dbReference type="NCBI Taxonomy" id="1612308"/>
    <lineage>
        <taxon>Bacteria</taxon>
        <taxon>Pseudomonadati</taxon>
        <taxon>Pseudomonadota</taxon>
        <taxon>Alphaproteobacteria</taxon>
        <taxon>Hyphomicrobiales</taxon>
        <taxon>Beijerinckiaceae</taxon>
        <taxon>Methylocapsa</taxon>
    </lineage>
</organism>
<evidence type="ECO:0000313" key="2">
    <source>
        <dbReference type="EMBL" id="SFJ98721.1"/>
    </source>
</evidence>
<evidence type="ECO:0000256" key="1">
    <source>
        <dbReference type="SAM" id="MobiDB-lite"/>
    </source>
</evidence>
<dbReference type="EMBL" id="FOSN01000001">
    <property type="protein sequence ID" value="SFJ98721.1"/>
    <property type="molecule type" value="Genomic_DNA"/>
</dbReference>
<accession>A0A1I3VX56</accession>
<gene>
    <name evidence="2" type="ORF">SAMN05444581_101102</name>
</gene>
<protein>
    <submittedName>
        <fullName evidence="2">Uncharacterized protein</fullName>
    </submittedName>
</protein>
<feature type="compositionally biased region" description="Pro residues" evidence="1">
    <location>
        <begin position="52"/>
        <end position="72"/>
    </location>
</feature>
<proteinExistence type="predicted"/>
<dbReference type="Proteomes" id="UP000198755">
    <property type="component" value="Unassembled WGS sequence"/>
</dbReference>
<name>A0A1I3VX56_9HYPH</name>
<dbReference type="RefSeq" id="WP_139223459.1">
    <property type="nucleotide sequence ID" value="NZ_FOSN01000001.1"/>
</dbReference>
<evidence type="ECO:0000313" key="3">
    <source>
        <dbReference type="Proteomes" id="UP000198755"/>
    </source>
</evidence>
<sequence>MNYQVANYQGANVRTAIVPSAMGRPLPSTGRAAARGRADSFAYKGRPAAKPKAPPPAPKGAPEPAPEAPKPPQPEKEAGAS</sequence>
<keyword evidence="3" id="KW-1185">Reference proteome</keyword>
<dbReference type="STRING" id="1612308.SAMN05444581_101102"/>
<feature type="region of interest" description="Disordered" evidence="1">
    <location>
        <begin position="21"/>
        <end position="81"/>
    </location>
</feature>
<reference evidence="2 3" key="1">
    <citation type="submission" date="2016-10" db="EMBL/GenBank/DDBJ databases">
        <authorList>
            <person name="de Groot N.N."/>
        </authorList>
    </citation>
    <scope>NUCLEOTIDE SEQUENCE [LARGE SCALE GENOMIC DNA]</scope>
    <source>
        <strain evidence="2 3">NE2</strain>
    </source>
</reference>